<dbReference type="PANTHER" id="PTHR43712:SF2">
    <property type="entry name" value="O-METHYLTRANSFERASE CICE"/>
    <property type="match status" value="1"/>
</dbReference>
<evidence type="ECO:0000256" key="3">
    <source>
        <dbReference type="ARBA" id="ARBA00022691"/>
    </source>
</evidence>
<evidence type="ECO:0000259" key="4">
    <source>
        <dbReference type="Pfam" id="PF00891"/>
    </source>
</evidence>
<dbReference type="Pfam" id="PF08100">
    <property type="entry name" value="Dimerisation"/>
    <property type="match status" value="1"/>
</dbReference>
<dbReference type="SUPFAM" id="SSF53335">
    <property type="entry name" value="S-adenosyl-L-methionine-dependent methyltransferases"/>
    <property type="match status" value="1"/>
</dbReference>
<evidence type="ECO:0008006" key="8">
    <source>
        <dbReference type="Google" id="ProtNLM"/>
    </source>
</evidence>
<dbReference type="InterPro" id="IPR036390">
    <property type="entry name" value="WH_DNA-bd_sf"/>
</dbReference>
<reference evidence="6 7" key="1">
    <citation type="journal article" name="Sci. Rep.">
        <title>Telomere-to-telomere assembled and centromere annotated genomes of the two main subspecies of the button mushroom Agaricus bisporus reveal especially polymorphic chromosome ends.</title>
        <authorList>
            <person name="Sonnenberg A.S.M."/>
            <person name="Sedaghat-Telgerd N."/>
            <person name="Lavrijssen B."/>
            <person name="Ohm R.A."/>
            <person name="Hendrickx P.M."/>
            <person name="Scholtmeijer K."/>
            <person name="Baars J.J.P."/>
            <person name="van Peer A."/>
        </authorList>
    </citation>
    <scope>NUCLEOTIDE SEQUENCE [LARGE SCALE GENOMIC DNA]</scope>
    <source>
        <strain evidence="6 7">H119_p4</strain>
    </source>
</reference>
<dbReference type="Gene3D" id="1.10.10.10">
    <property type="entry name" value="Winged helix-like DNA-binding domain superfamily/Winged helix DNA-binding domain"/>
    <property type="match status" value="1"/>
</dbReference>
<name>A0A8H7F961_AGABI</name>
<dbReference type="GO" id="GO:0032259">
    <property type="term" value="P:methylation"/>
    <property type="evidence" value="ECO:0007669"/>
    <property type="project" value="UniProtKB-KW"/>
</dbReference>
<dbReference type="InterPro" id="IPR029063">
    <property type="entry name" value="SAM-dependent_MTases_sf"/>
</dbReference>
<evidence type="ECO:0000259" key="5">
    <source>
        <dbReference type="Pfam" id="PF08100"/>
    </source>
</evidence>
<keyword evidence="1" id="KW-0489">Methyltransferase</keyword>
<gene>
    <name evidence="6" type="ORF">Agabi119p4_2280</name>
</gene>
<evidence type="ECO:0000313" key="6">
    <source>
        <dbReference type="EMBL" id="KAF7782904.1"/>
    </source>
</evidence>
<dbReference type="InterPro" id="IPR001077">
    <property type="entry name" value="COMT_C"/>
</dbReference>
<dbReference type="Gene3D" id="3.40.50.150">
    <property type="entry name" value="Vaccinia Virus protein VP39"/>
    <property type="match status" value="1"/>
</dbReference>
<evidence type="ECO:0000313" key="7">
    <source>
        <dbReference type="Proteomes" id="UP000629468"/>
    </source>
</evidence>
<comment type="caution">
    <text evidence="6">The sequence shown here is derived from an EMBL/GenBank/DDBJ whole genome shotgun (WGS) entry which is preliminary data.</text>
</comment>
<evidence type="ECO:0000256" key="1">
    <source>
        <dbReference type="ARBA" id="ARBA00022603"/>
    </source>
</evidence>
<feature type="domain" description="O-methyltransferase C-terminal" evidence="4">
    <location>
        <begin position="233"/>
        <end position="422"/>
    </location>
</feature>
<feature type="domain" description="O-methyltransferase dimerisation" evidence="5">
    <location>
        <begin position="74"/>
        <end position="152"/>
    </location>
</feature>
<dbReference type="SUPFAM" id="SSF46785">
    <property type="entry name" value="Winged helix' DNA-binding domain"/>
    <property type="match status" value="1"/>
</dbReference>
<dbReference type="PANTHER" id="PTHR43712">
    <property type="entry name" value="PUTATIVE (AFU_ORTHOLOGUE AFUA_4G14580)-RELATED"/>
    <property type="match status" value="1"/>
</dbReference>
<dbReference type="InterPro" id="IPR036388">
    <property type="entry name" value="WH-like_DNA-bd_sf"/>
</dbReference>
<keyword evidence="2" id="KW-0808">Transferase</keyword>
<dbReference type="GO" id="GO:0008171">
    <property type="term" value="F:O-methyltransferase activity"/>
    <property type="evidence" value="ECO:0007669"/>
    <property type="project" value="InterPro"/>
</dbReference>
<proteinExistence type="predicted"/>
<keyword evidence="3" id="KW-0949">S-adenosyl-L-methionine</keyword>
<evidence type="ECO:0000256" key="2">
    <source>
        <dbReference type="ARBA" id="ARBA00022679"/>
    </source>
</evidence>
<dbReference type="Pfam" id="PF00891">
    <property type="entry name" value="Methyltransf_2"/>
    <property type="match status" value="1"/>
</dbReference>
<dbReference type="InterPro" id="IPR016461">
    <property type="entry name" value="COMT-like"/>
</dbReference>
<dbReference type="EMBL" id="JABXXO010000003">
    <property type="protein sequence ID" value="KAF7782904.1"/>
    <property type="molecule type" value="Genomic_DNA"/>
</dbReference>
<dbReference type="PROSITE" id="PS51683">
    <property type="entry name" value="SAM_OMT_II"/>
    <property type="match status" value="1"/>
</dbReference>
<protein>
    <recommendedName>
        <fullName evidence="8">O-methyltransferase domain-containing protein</fullName>
    </recommendedName>
</protein>
<sequence>MNSVASMTGELRSLLSLIVDSAGVAERCLSGREGLPDGQPMDPELRSSIYVIEAACAQLCSLVARPSDSLVNKFLGFYEPACIQVALTNKIPDILQESPSSGVHTLELERRTGVDAGKLGRVLRLLAAKHVFQEVSADTFANNRLSSHLLTSNPLSSFGLHVTDECFKAASSLSDILNDPALTSSISPMDAAFPKYFDVKGNLFDYYAGQSTEQIKRASHFGPGMVGWGDAIEANAVIHDFPWGQLPRDTVVCDVGGGVGNISIQLAKSYPSLHLILQDLPHQLKVAEEKTWPELYPKAISERRIDFVPLDFLQESPKQNCDIYYLKNILHDWSDVDCITILKNVKGAMSSSSRIFIHEFVVRPGYRIPEEKAKFRQAPEPLLANYGEARIRQYTMDINMMTLLNSKERTLEDFIGLGESAGLQFVKLWETGEMGLVEFVQQPRQGDGRIEKYAKF</sequence>
<dbReference type="GO" id="GO:0046983">
    <property type="term" value="F:protein dimerization activity"/>
    <property type="evidence" value="ECO:0007669"/>
    <property type="project" value="InterPro"/>
</dbReference>
<dbReference type="Proteomes" id="UP000629468">
    <property type="component" value="Unassembled WGS sequence"/>
</dbReference>
<organism evidence="6 7">
    <name type="scientific">Agaricus bisporus var. burnettii</name>
    <dbReference type="NCBI Taxonomy" id="192524"/>
    <lineage>
        <taxon>Eukaryota</taxon>
        <taxon>Fungi</taxon>
        <taxon>Dikarya</taxon>
        <taxon>Basidiomycota</taxon>
        <taxon>Agaricomycotina</taxon>
        <taxon>Agaricomycetes</taxon>
        <taxon>Agaricomycetidae</taxon>
        <taxon>Agaricales</taxon>
        <taxon>Agaricineae</taxon>
        <taxon>Agaricaceae</taxon>
        <taxon>Agaricus</taxon>
    </lineage>
</organism>
<dbReference type="InterPro" id="IPR012967">
    <property type="entry name" value="COMT_dimerisation"/>
</dbReference>
<accession>A0A8H7F961</accession>
<dbReference type="AlphaFoldDB" id="A0A8H7F961"/>